<name>A0A8S2AWA9_ARAAE</name>
<dbReference type="InterPro" id="IPR040340">
    <property type="entry name" value="CEST/Y3IP1"/>
</dbReference>
<evidence type="ECO:0000313" key="3">
    <source>
        <dbReference type="EMBL" id="CAE6220192.1"/>
    </source>
</evidence>
<dbReference type="GO" id="GO:0048564">
    <property type="term" value="P:photosystem I assembly"/>
    <property type="evidence" value="ECO:0007669"/>
    <property type="project" value="InterPro"/>
</dbReference>
<dbReference type="PANTHER" id="PTHR33672:SF24">
    <property type="entry name" value="OS01G0798600 PROTEIN"/>
    <property type="match status" value="1"/>
</dbReference>
<keyword evidence="4" id="KW-1185">Reference proteome</keyword>
<feature type="compositionally biased region" description="Polar residues" evidence="1">
    <location>
        <begin position="414"/>
        <end position="425"/>
    </location>
</feature>
<dbReference type="PANTHER" id="PTHR33672">
    <property type="entry name" value="YCF3-INTERACTING PROTEIN 1, CHLOROPLASTIC"/>
    <property type="match status" value="1"/>
</dbReference>
<feature type="compositionally biased region" description="Polar residues" evidence="1">
    <location>
        <begin position="629"/>
        <end position="638"/>
    </location>
</feature>
<evidence type="ECO:0000256" key="1">
    <source>
        <dbReference type="SAM" id="MobiDB-lite"/>
    </source>
</evidence>
<feature type="region of interest" description="Disordered" evidence="1">
    <location>
        <begin position="382"/>
        <end position="458"/>
    </location>
</feature>
<dbReference type="Proteomes" id="UP000682877">
    <property type="component" value="Chromosome 8"/>
</dbReference>
<accession>A0A8S2AWA9</accession>
<dbReference type="EMBL" id="LR999458">
    <property type="protein sequence ID" value="CAE6220192.1"/>
    <property type="molecule type" value="Genomic_DNA"/>
</dbReference>
<evidence type="ECO:0000256" key="2">
    <source>
        <dbReference type="SAM" id="Phobius"/>
    </source>
</evidence>
<proteinExistence type="predicted"/>
<dbReference type="GO" id="GO:0009535">
    <property type="term" value="C:chloroplast thylakoid membrane"/>
    <property type="evidence" value="ECO:0007669"/>
    <property type="project" value="InterPro"/>
</dbReference>
<feature type="region of interest" description="Disordered" evidence="1">
    <location>
        <begin position="622"/>
        <end position="651"/>
    </location>
</feature>
<feature type="region of interest" description="Disordered" evidence="1">
    <location>
        <begin position="506"/>
        <end position="534"/>
    </location>
</feature>
<reference evidence="3" key="1">
    <citation type="submission" date="2021-01" db="EMBL/GenBank/DDBJ databases">
        <authorList>
            <person name="Bezrukov I."/>
        </authorList>
    </citation>
    <scope>NUCLEOTIDE SEQUENCE</scope>
</reference>
<organism evidence="3 4">
    <name type="scientific">Arabidopsis arenosa</name>
    <name type="common">Sand rock-cress</name>
    <name type="synonym">Cardaminopsis arenosa</name>
    <dbReference type="NCBI Taxonomy" id="38785"/>
    <lineage>
        <taxon>Eukaryota</taxon>
        <taxon>Viridiplantae</taxon>
        <taxon>Streptophyta</taxon>
        <taxon>Embryophyta</taxon>
        <taxon>Tracheophyta</taxon>
        <taxon>Spermatophyta</taxon>
        <taxon>Magnoliopsida</taxon>
        <taxon>eudicotyledons</taxon>
        <taxon>Gunneridae</taxon>
        <taxon>Pentapetalae</taxon>
        <taxon>rosids</taxon>
        <taxon>malvids</taxon>
        <taxon>Brassicales</taxon>
        <taxon>Brassicaceae</taxon>
        <taxon>Camelineae</taxon>
        <taxon>Arabidopsis</taxon>
    </lineage>
</organism>
<feature type="compositionally biased region" description="Low complexity" evidence="1">
    <location>
        <begin position="639"/>
        <end position="651"/>
    </location>
</feature>
<protein>
    <submittedName>
        <fullName evidence="3">Uncharacterized protein</fullName>
    </submittedName>
</protein>
<feature type="compositionally biased region" description="Low complexity" evidence="1">
    <location>
        <begin position="440"/>
        <end position="453"/>
    </location>
</feature>
<feature type="transmembrane region" description="Helical" evidence="2">
    <location>
        <begin position="257"/>
        <end position="278"/>
    </location>
</feature>
<gene>
    <name evidence="3" type="ORF">AARE701A_LOCUS20562</name>
</gene>
<feature type="region of interest" description="Disordered" evidence="1">
    <location>
        <begin position="77"/>
        <end position="107"/>
    </location>
</feature>
<keyword evidence="2" id="KW-0472">Membrane</keyword>
<feature type="compositionally biased region" description="Low complexity" evidence="1">
    <location>
        <begin position="516"/>
        <end position="534"/>
    </location>
</feature>
<evidence type="ECO:0000313" key="4">
    <source>
        <dbReference type="Proteomes" id="UP000682877"/>
    </source>
</evidence>
<dbReference type="GO" id="GO:0080183">
    <property type="term" value="P:response to photooxidative stress"/>
    <property type="evidence" value="ECO:0007669"/>
    <property type="project" value="InterPro"/>
</dbReference>
<feature type="compositionally biased region" description="Polar residues" evidence="1">
    <location>
        <begin position="382"/>
        <end position="396"/>
    </location>
</feature>
<keyword evidence="2" id="KW-0812">Transmembrane</keyword>
<dbReference type="AlphaFoldDB" id="A0A8S2AWA9"/>
<sequence length="672" mass="75208">MVTQIFQLPLQYCVSSFSSAGQRNYGVSSSLSPSPVVICKSNGISDDLWVKRRKKNQRFGSLIVKQEKGDVTEIRVPVPLTLEQQEKEKQNRDDEEDDDEEGEVDPEDLKYVNEIKRVLELLRRNRDMIFSEVKLTIMIEDPREVERRRLLGIEDADTPSREDLAEALEQVNDGKIPKDRATLRMLHEEMIRWPNLEVEVSNKQRGKSMYAKSTDTGIDPKEAAKRLNIEWDSAAAIEEADVDDEQGVVTKVAGYGALYFVSALPVIIGISVVLILFYNSLQSGNKMVAAILMPTVSFRDESSREDWQVLSRNDSKKKILVKQTSMMQSEREISMDPKSIRSLSFSGSLRRNDSFDMIRLPAMSPPRDLDAPMAIPLQPVQTKFVSRSLPNSTSASPKKRSGLMRALRNKEQDSLPNSTSASPKQRSGLMRALRNKEQDSSSASYKRSKSCGSTNKRLSLKSSGIRNSFFIKTESNKNISNNNTLEDRFKCNALCLFLPGFSKEKPIRSSRKDDSSSFTRTTTMTRSSSSTITVSRTVSVRESTTTTTVISARASMEKFDCGSYTSETGGEEGENHFFDLPSELIKSGSGDNDHDDPVSAAFVFDKEPVEKEIKGVLKVSGSRNRKSMESSSLRQVRFSTSSPVSYPTSPVISPRLLEATKNFNAFLEAQAD</sequence>
<feature type="compositionally biased region" description="Acidic residues" evidence="1">
    <location>
        <begin position="93"/>
        <end position="106"/>
    </location>
</feature>
<keyword evidence="2" id="KW-1133">Transmembrane helix</keyword>
<feature type="compositionally biased region" description="Basic and acidic residues" evidence="1">
    <location>
        <begin position="506"/>
        <end position="515"/>
    </location>
</feature>